<gene>
    <name evidence="7" type="ORF">S12H4_54634</name>
</gene>
<evidence type="ECO:0000259" key="6">
    <source>
        <dbReference type="Pfam" id="PF01568"/>
    </source>
</evidence>
<dbReference type="GO" id="GO:0030313">
    <property type="term" value="C:cell envelope"/>
    <property type="evidence" value="ECO:0007669"/>
    <property type="project" value="UniProtKB-SubCell"/>
</dbReference>
<comment type="cofactor">
    <cofactor evidence="1">
        <name>[4Fe-4S] cluster</name>
        <dbReference type="ChEBI" id="CHEBI:49883"/>
    </cofactor>
</comment>
<comment type="subcellular location">
    <subcellularLocation>
        <location evidence="2">Cell envelope</location>
    </subcellularLocation>
</comment>
<dbReference type="GO" id="GO:0043546">
    <property type="term" value="F:molybdopterin cofactor binding"/>
    <property type="evidence" value="ECO:0007669"/>
    <property type="project" value="InterPro"/>
</dbReference>
<dbReference type="PANTHER" id="PTHR43598:SF5">
    <property type="entry name" value="DMSO REDUCTASE CHAIN A"/>
    <property type="match status" value="1"/>
</dbReference>
<name>X1VR19_9ZZZZ</name>
<feature type="domain" description="Molybdopterin dinucleotide-binding" evidence="6">
    <location>
        <begin position="19"/>
        <end position="96"/>
    </location>
</feature>
<keyword evidence="4" id="KW-0004">4Fe-4S</keyword>
<dbReference type="EMBL" id="BARW01034944">
    <property type="protein sequence ID" value="GAJ11835.1"/>
    <property type="molecule type" value="Genomic_DNA"/>
</dbReference>
<reference evidence="7" key="1">
    <citation type="journal article" date="2014" name="Front. Microbiol.">
        <title>High frequency of phylogenetically diverse reductive dehalogenase-homologous genes in deep subseafloor sedimentary metagenomes.</title>
        <authorList>
            <person name="Kawai M."/>
            <person name="Futagami T."/>
            <person name="Toyoda A."/>
            <person name="Takaki Y."/>
            <person name="Nishi S."/>
            <person name="Hori S."/>
            <person name="Arai W."/>
            <person name="Tsubouchi T."/>
            <person name="Morono Y."/>
            <person name="Uchiyama I."/>
            <person name="Ito T."/>
            <person name="Fujiyama A."/>
            <person name="Inagaki F."/>
            <person name="Takami H."/>
        </authorList>
    </citation>
    <scope>NUCLEOTIDE SEQUENCE</scope>
    <source>
        <strain evidence="7">Expedition CK06-06</strain>
    </source>
</reference>
<dbReference type="GO" id="GO:0016491">
    <property type="term" value="F:oxidoreductase activity"/>
    <property type="evidence" value="ECO:0007669"/>
    <property type="project" value="UniProtKB-KW"/>
</dbReference>
<evidence type="ECO:0000256" key="5">
    <source>
        <dbReference type="ARBA" id="ARBA00023002"/>
    </source>
</evidence>
<evidence type="ECO:0000256" key="1">
    <source>
        <dbReference type="ARBA" id="ARBA00001966"/>
    </source>
</evidence>
<protein>
    <recommendedName>
        <fullName evidence="6">Molybdopterin dinucleotide-binding domain-containing protein</fullName>
    </recommendedName>
</protein>
<organism evidence="7">
    <name type="scientific">marine sediment metagenome</name>
    <dbReference type="NCBI Taxonomy" id="412755"/>
    <lineage>
        <taxon>unclassified sequences</taxon>
        <taxon>metagenomes</taxon>
        <taxon>ecological metagenomes</taxon>
    </lineage>
</organism>
<evidence type="ECO:0000256" key="2">
    <source>
        <dbReference type="ARBA" id="ARBA00004196"/>
    </source>
</evidence>
<evidence type="ECO:0000313" key="7">
    <source>
        <dbReference type="EMBL" id="GAJ11835.1"/>
    </source>
</evidence>
<dbReference type="InterPro" id="IPR009010">
    <property type="entry name" value="Asp_de-COase-like_dom_sf"/>
</dbReference>
<dbReference type="PANTHER" id="PTHR43598">
    <property type="entry name" value="TUNGSTEN-CONTAINING FORMYLMETHANOFURAN DEHYDROGENASE 2 SUBUNIT B"/>
    <property type="match status" value="1"/>
</dbReference>
<comment type="caution">
    <text evidence="7">The sequence shown here is derived from an EMBL/GenBank/DDBJ whole genome shotgun (WGS) entry which is preliminary data.</text>
</comment>
<keyword evidence="4" id="KW-0479">Metal-binding</keyword>
<keyword evidence="4" id="KW-0408">Iron</keyword>
<dbReference type="GO" id="GO:0051539">
    <property type="term" value="F:4 iron, 4 sulfur cluster binding"/>
    <property type="evidence" value="ECO:0007669"/>
    <property type="project" value="UniProtKB-KW"/>
</dbReference>
<keyword evidence="4" id="KW-0411">Iron-sulfur</keyword>
<feature type="non-terminal residue" evidence="7">
    <location>
        <position position="1"/>
    </location>
</feature>
<evidence type="ECO:0000256" key="3">
    <source>
        <dbReference type="ARBA" id="ARBA00010312"/>
    </source>
</evidence>
<sequence length="126" mass="13827">QINKLIGKASAPDEEYPYLLVTSESTGHFADGSITCNLSWAEEHFPSLFIKLSAEDAEELGVKDGDEVLINSRNGEIALPVQLTAGLRQGIASVPSYSSKIRSIFSWHTPEGELETGPERVRILRK</sequence>
<accession>X1VR19</accession>
<evidence type="ECO:0000256" key="4">
    <source>
        <dbReference type="ARBA" id="ARBA00022485"/>
    </source>
</evidence>
<dbReference type="SUPFAM" id="SSF50692">
    <property type="entry name" value="ADC-like"/>
    <property type="match status" value="1"/>
</dbReference>
<dbReference type="AlphaFoldDB" id="X1VR19"/>
<dbReference type="InterPro" id="IPR006657">
    <property type="entry name" value="MoPterin_dinucl-bd_dom"/>
</dbReference>
<proteinExistence type="inferred from homology"/>
<dbReference type="Gene3D" id="2.40.40.20">
    <property type="match status" value="1"/>
</dbReference>
<comment type="similarity">
    <text evidence="3">Belongs to the prokaryotic molybdopterin-containing oxidoreductase family.</text>
</comment>
<dbReference type="Pfam" id="PF01568">
    <property type="entry name" value="Molydop_binding"/>
    <property type="match status" value="1"/>
</dbReference>
<keyword evidence="5" id="KW-0560">Oxidoreductase</keyword>